<comment type="caution">
    <text evidence="9">The sequence shown here is derived from an EMBL/GenBank/DDBJ whole genome shotgun (WGS) entry which is preliminary data.</text>
</comment>
<dbReference type="InterPro" id="IPR002401">
    <property type="entry name" value="Cyt_P450_E_grp-I"/>
</dbReference>
<dbReference type="GO" id="GO:0020037">
    <property type="term" value="F:heme binding"/>
    <property type="evidence" value="ECO:0007669"/>
    <property type="project" value="InterPro"/>
</dbReference>
<keyword evidence="7" id="KW-0503">Monooxygenase</keyword>
<comment type="cofactor">
    <cofactor evidence="1">
        <name>heme</name>
        <dbReference type="ChEBI" id="CHEBI:30413"/>
    </cofactor>
</comment>
<evidence type="ECO:0000313" key="9">
    <source>
        <dbReference type="EMBL" id="KAK0451183.1"/>
    </source>
</evidence>
<evidence type="ECO:0000256" key="3">
    <source>
        <dbReference type="ARBA" id="ARBA00022617"/>
    </source>
</evidence>
<organism evidence="9 10">
    <name type="scientific">Armillaria tabescens</name>
    <name type="common">Ringless honey mushroom</name>
    <name type="synonym">Agaricus tabescens</name>
    <dbReference type="NCBI Taxonomy" id="1929756"/>
    <lineage>
        <taxon>Eukaryota</taxon>
        <taxon>Fungi</taxon>
        <taxon>Dikarya</taxon>
        <taxon>Basidiomycota</taxon>
        <taxon>Agaricomycotina</taxon>
        <taxon>Agaricomycetes</taxon>
        <taxon>Agaricomycetidae</taxon>
        <taxon>Agaricales</taxon>
        <taxon>Marasmiineae</taxon>
        <taxon>Physalacriaceae</taxon>
        <taxon>Desarmillaria</taxon>
    </lineage>
</organism>
<name>A0AA39K2S4_ARMTA</name>
<reference evidence="9" key="1">
    <citation type="submission" date="2023-06" db="EMBL/GenBank/DDBJ databases">
        <authorList>
            <consortium name="Lawrence Berkeley National Laboratory"/>
            <person name="Ahrendt S."/>
            <person name="Sahu N."/>
            <person name="Indic B."/>
            <person name="Wong-Bajracharya J."/>
            <person name="Merenyi Z."/>
            <person name="Ke H.-M."/>
            <person name="Monk M."/>
            <person name="Kocsube S."/>
            <person name="Drula E."/>
            <person name="Lipzen A."/>
            <person name="Balint B."/>
            <person name="Henrissat B."/>
            <person name="Andreopoulos B."/>
            <person name="Martin F.M."/>
            <person name="Harder C.B."/>
            <person name="Rigling D."/>
            <person name="Ford K.L."/>
            <person name="Foster G.D."/>
            <person name="Pangilinan J."/>
            <person name="Papanicolaou A."/>
            <person name="Barry K."/>
            <person name="LaButti K."/>
            <person name="Viragh M."/>
            <person name="Koriabine M."/>
            <person name="Yan M."/>
            <person name="Riley R."/>
            <person name="Champramary S."/>
            <person name="Plett K.L."/>
            <person name="Tsai I.J."/>
            <person name="Slot J."/>
            <person name="Sipos G."/>
            <person name="Plett J."/>
            <person name="Nagy L.G."/>
            <person name="Grigoriev I.V."/>
        </authorList>
    </citation>
    <scope>NUCLEOTIDE SEQUENCE</scope>
    <source>
        <strain evidence="9">CCBAS 213</strain>
    </source>
</reference>
<dbReference type="PRINTS" id="PR00463">
    <property type="entry name" value="EP450I"/>
</dbReference>
<dbReference type="AlphaFoldDB" id="A0AA39K2S4"/>
<dbReference type="PANTHER" id="PTHR24287:SF1">
    <property type="entry name" value="P450, PUTATIVE (EUROFUNG)-RELATED"/>
    <property type="match status" value="1"/>
</dbReference>
<protein>
    <submittedName>
        <fullName evidence="9">Cytochrome P450</fullName>
    </submittedName>
</protein>
<feature type="transmembrane region" description="Helical" evidence="8">
    <location>
        <begin position="402"/>
        <end position="423"/>
    </location>
</feature>
<accession>A0AA39K2S4</accession>
<keyword evidence="4" id="KW-0479">Metal-binding</keyword>
<sequence length="424" mass="48228">MILTPGIRFLAAAFLPVALIAGFAAFLQHWGLLLNPKNWDASPWIVFLTAIATSLVYFVLRIFYMDRLHKEAAKAIGARTMTRVKADGYPSDGLGEMTDIYGPFFNLPLLWSDMIFTTSPKHIQIVLATEFQNFEKGERFQNSMKSVLGLGVFNADVQLNYYRFHRSMTKPFFTRDRIIHFDLYDRHAETAITQMKQRLRSGYPVDFQDLMCRFTMDSATEFLFGSCVDTLTATLPYLQSISIIPAESNDADSLEANKFSEAFFEAQKVLSGRLRKGWIWPLFEIRKDMTEAPMKVVRGFVEPIIQAALERKKASDSMDKKSEPNVVGDDETLLDHLIGMISAGRDTTAATLTFVVYLLSTYPDVCSRLRHEILTRVGTTRAPTFEDIKEMKYLRAVINETLRLYPAVYVSTVCMPIYILIALT</sequence>
<evidence type="ECO:0000256" key="2">
    <source>
        <dbReference type="ARBA" id="ARBA00010617"/>
    </source>
</evidence>
<evidence type="ECO:0000256" key="5">
    <source>
        <dbReference type="ARBA" id="ARBA00023002"/>
    </source>
</evidence>
<dbReference type="Pfam" id="PF00067">
    <property type="entry name" value="p450"/>
    <property type="match status" value="1"/>
</dbReference>
<dbReference type="SUPFAM" id="SSF48264">
    <property type="entry name" value="Cytochrome P450"/>
    <property type="match status" value="1"/>
</dbReference>
<proteinExistence type="inferred from homology"/>
<evidence type="ECO:0000256" key="6">
    <source>
        <dbReference type="ARBA" id="ARBA00023004"/>
    </source>
</evidence>
<dbReference type="Gene3D" id="1.10.630.10">
    <property type="entry name" value="Cytochrome P450"/>
    <property type="match status" value="1"/>
</dbReference>
<dbReference type="PANTHER" id="PTHR24287">
    <property type="entry name" value="P450, PUTATIVE (EUROFUNG)-RELATED"/>
    <property type="match status" value="1"/>
</dbReference>
<dbReference type="InterPro" id="IPR001128">
    <property type="entry name" value="Cyt_P450"/>
</dbReference>
<evidence type="ECO:0000256" key="4">
    <source>
        <dbReference type="ARBA" id="ARBA00022723"/>
    </source>
</evidence>
<dbReference type="InterPro" id="IPR047146">
    <property type="entry name" value="Cyt_P450_E_CYP52_fungi"/>
</dbReference>
<comment type="similarity">
    <text evidence="2">Belongs to the cytochrome P450 family.</text>
</comment>
<keyword evidence="8" id="KW-0472">Membrane</keyword>
<dbReference type="GO" id="GO:0016705">
    <property type="term" value="F:oxidoreductase activity, acting on paired donors, with incorporation or reduction of molecular oxygen"/>
    <property type="evidence" value="ECO:0007669"/>
    <property type="project" value="InterPro"/>
</dbReference>
<evidence type="ECO:0000256" key="7">
    <source>
        <dbReference type="ARBA" id="ARBA00023033"/>
    </source>
</evidence>
<dbReference type="Proteomes" id="UP001175211">
    <property type="component" value="Unassembled WGS sequence"/>
</dbReference>
<evidence type="ECO:0000256" key="8">
    <source>
        <dbReference type="SAM" id="Phobius"/>
    </source>
</evidence>
<feature type="transmembrane region" description="Helical" evidence="8">
    <location>
        <begin position="44"/>
        <end position="64"/>
    </location>
</feature>
<dbReference type="RefSeq" id="XP_060327520.1">
    <property type="nucleotide sequence ID" value="XM_060473855.1"/>
</dbReference>
<gene>
    <name evidence="9" type="ORF">EV420DRAFT_1561324</name>
</gene>
<dbReference type="InterPro" id="IPR036396">
    <property type="entry name" value="Cyt_P450_sf"/>
</dbReference>
<dbReference type="EMBL" id="JAUEPS010000034">
    <property type="protein sequence ID" value="KAK0451183.1"/>
    <property type="molecule type" value="Genomic_DNA"/>
</dbReference>
<keyword evidence="3" id="KW-0349">Heme</keyword>
<keyword evidence="8" id="KW-0812">Transmembrane</keyword>
<evidence type="ECO:0000256" key="1">
    <source>
        <dbReference type="ARBA" id="ARBA00001971"/>
    </source>
</evidence>
<dbReference type="GO" id="GO:0005506">
    <property type="term" value="F:iron ion binding"/>
    <property type="evidence" value="ECO:0007669"/>
    <property type="project" value="InterPro"/>
</dbReference>
<keyword evidence="6" id="KW-0408">Iron</keyword>
<feature type="transmembrane region" description="Helical" evidence="8">
    <location>
        <begin position="7"/>
        <end position="32"/>
    </location>
</feature>
<evidence type="ECO:0000313" key="10">
    <source>
        <dbReference type="Proteomes" id="UP001175211"/>
    </source>
</evidence>
<keyword evidence="10" id="KW-1185">Reference proteome</keyword>
<keyword evidence="5" id="KW-0560">Oxidoreductase</keyword>
<dbReference type="GeneID" id="85357403"/>
<dbReference type="PRINTS" id="PR00385">
    <property type="entry name" value="P450"/>
</dbReference>
<keyword evidence="8" id="KW-1133">Transmembrane helix</keyword>
<dbReference type="GO" id="GO:0004497">
    <property type="term" value="F:monooxygenase activity"/>
    <property type="evidence" value="ECO:0007669"/>
    <property type="project" value="UniProtKB-KW"/>
</dbReference>